<dbReference type="Proteomes" id="UP001057381">
    <property type="component" value="Chromosome"/>
</dbReference>
<dbReference type="SUPFAM" id="SSF54637">
    <property type="entry name" value="Thioesterase/thiol ester dehydrase-isomerase"/>
    <property type="match status" value="1"/>
</dbReference>
<dbReference type="RefSeq" id="WP_149459018.1">
    <property type="nucleotide sequence ID" value="NZ_CP073809.1"/>
</dbReference>
<accession>A0A9Q9BMP4</accession>
<sequence length="98" mass="10884">MKIEITTEQVTAYTSLLNDGNSIHQKDIPVIPGNLLVHYIIHSLELPLLKSNQSTFKKPVLVGEDIALDYHQTGNIIEYRITSGRELKLTGTLELIGG</sequence>
<proteinExistence type="predicted"/>
<evidence type="ECO:0000313" key="1">
    <source>
        <dbReference type="EMBL" id="KAA1039624.1"/>
    </source>
</evidence>
<dbReference type="KEGG" id="mequ:KFV11_00855"/>
<name>A0A9Q9BMP4_9STAP</name>
<dbReference type="EMBL" id="CP073809">
    <property type="protein sequence ID" value="UTH13955.1"/>
    <property type="molecule type" value="Genomic_DNA"/>
</dbReference>
<dbReference type="EMBL" id="SCWC02000003">
    <property type="protein sequence ID" value="KAA1039624.1"/>
    <property type="molecule type" value="Genomic_DNA"/>
</dbReference>
<dbReference type="Proteomes" id="UP000295735">
    <property type="component" value="Unassembled WGS sequence"/>
</dbReference>
<evidence type="ECO:0000313" key="3">
    <source>
        <dbReference type="Proteomes" id="UP000295735"/>
    </source>
</evidence>
<dbReference type="OrthoDB" id="2418547at2"/>
<keyword evidence="3" id="KW-1185">Reference proteome</keyword>
<organism evidence="2 4">
    <name type="scientific">Macrococcus equipercicus</name>
    <dbReference type="NCBI Taxonomy" id="69967"/>
    <lineage>
        <taxon>Bacteria</taxon>
        <taxon>Bacillati</taxon>
        <taxon>Bacillota</taxon>
        <taxon>Bacilli</taxon>
        <taxon>Bacillales</taxon>
        <taxon>Staphylococcaceae</taxon>
        <taxon>Macrococcus</taxon>
    </lineage>
</organism>
<reference evidence="2" key="2">
    <citation type="submission" date="2021-04" db="EMBL/GenBank/DDBJ databases">
        <title>Complete Genome Sequences of Macrococcus spp. from dog and cattle.</title>
        <authorList>
            <person name="Schwendener S."/>
            <person name="Perreten V."/>
        </authorList>
    </citation>
    <scope>NUCLEOTIDE SEQUENCE</scope>
    <source>
        <strain evidence="2">Epi0143-OL</strain>
    </source>
</reference>
<protein>
    <submittedName>
        <fullName evidence="2">Uncharacterized protein</fullName>
    </submittedName>
</protein>
<gene>
    <name evidence="1" type="ORF">ERX35_005995</name>
    <name evidence="2" type="ORF">KFV11_00855</name>
</gene>
<dbReference type="InterPro" id="IPR029069">
    <property type="entry name" value="HotDog_dom_sf"/>
</dbReference>
<reference evidence="1 3" key="1">
    <citation type="submission" date="2019-09" db="EMBL/GenBank/DDBJ databases">
        <authorList>
            <person name="Mazhar S."/>
            <person name="Altermann E."/>
            <person name="Hill C."/>
            <person name="Mcauliffe O."/>
        </authorList>
    </citation>
    <scope>NUCLEOTIDE SEQUENCE [LARGE SCALE GENOMIC DNA]</scope>
    <source>
        <strain evidence="1 3">ATCC 51831</strain>
    </source>
</reference>
<evidence type="ECO:0000313" key="4">
    <source>
        <dbReference type="Proteomes" id="UP001057381"/>
    </source>
</evidence>
<dbReference type="AlphaFoldDB" id="A0A9Q9BMP4"/>
<evidence type="ECO:0000313" key="2">
    <source>
        <dbReference type="EMBL" id="UTH13955.1"/>
    </source>
</evidence>